<dbReference type="InterPro" id="IPR010559">
    <property type="entry name" value="Sig_transdc_His_kin_internal"/>
</dbReference>
<feature type="transmembrane region" description="Helical" evidence="6">
    <location>
        <begin position="183"/>
        <end position="207"/>
    </location>
</feature>
<dbReference type="InterPro" id="IPR036890">
    <property type="entry name" value="HATPase_C_sf"/>
</dbReference>
<dbReference type="Pfam" id="PF06580">
    <property type="entry name" value="His_kinase"/>
    <property type="match status" value="1"/>
</dbReference>
<keyword evidence="4 8" id="KW-0418">Kinase</keyword>
<evidence type="ECO:0000256" key="5">
    <source>
        <dbReference type="SAM" id="Coils"/>
    </source>
</evidence>
<keyword evidence="6" id="KW-0472">Membrane</keyword>
<sequence>MVALFSFTGKSIKSVLRSSYFAVVILLCIPVIYTLLVTVMATSRYDTLITNVSRAAEINEVVRIEISDELWDIVAGNKRFEDGRQYEILDRLKNEIQDISASAKPDGGLNYLEIAFRAIRTLESYVDRLGEQLAQNFPVMENEAVLDEVRAVAAVVSDVLQEFIVSEISDAARTNEDIKNNMAFLSIILLVITLIIVLVITRTLIFVSAGIRRPIRAMEVMSSRIASGNFAARIRVPKIRELDNLAKNMNVMAGRLQKLLDENIREQQNLKKAEMKALQAQITPHFLYNTFDSIIWLAESGETEKVITITRAFSEFFRISLNRGKEWIPAAQELDHIRHYLTIQKIRYSDILDYAIEFDEGVRGCMVLKLSLQPLVENAIYHGIKNKRGFGFLRVTARLEDTPSGQRVRFCVEDNGIGFSPEKLADVLDELAAEKSAEDLSGVYGLYNVNKRLNLYYGDSVHLEIESEFGKGTRVWFSVPYLNAEKG</sequence>
<dbReference type="EMBL" id="JADIMS010000011">
    <property type="protein sequence ID" value="MBO8449607.1"/>
    <property type="molecule type" value="Genomic_DNA"/>
</dbReference>
<dbReference type="InterPro" id="IPR003660">
    <property type="entry name" value="HAMP_dom"/>
</dbReference>
<dbReference type="GO" id="GO:0016020">
    <property type="term" value="C:membrane"/>
    <property type="evidence" value="ECO:0007669"/>
    <property type="project" value="UniProtKB-SubCell"/>
</dbReference>
<dbReference type="SMART" id="SM00304">
    <property type="entry name" value="HAMP"/>
    <property type="match status" value="1"/>
</dbReference>
<dbReference type="PANTHER" id="PTHR34220:SF7">
    <property type="entry name" value="SENSOR HISTIDINE KINASE YPDA"/>
    <property type="match status" value="1"/>
</dbReference>
<evidence type="ECO:0000256" key="3">
    <source>
        <dbReference type="ARBA" id="ARBA00022679"/>
    </source>
</evidence>
<name>A0A9D9EKM8_9SPIR</name>
<evidence type="ECO:0000256" key="4">
    <source>
        <dbReference type="ARBA" id="ARBA00022777"/>
    </source>
</evidence>
<feature type="coiled-coil region" evidence="5">
    <location>
        <begin position="242"/>
        <end position="276"/>
    </location>
</feature>
<keyword evidence="6" id="KW-0812">Transmembrane</keyword>
<dbReference type="Gene3D" id="6.10.340.10">
    <property type="match status" value="1"/>
</dbReference>
<evidence type="ECO:0000313" key="9">
    <source>
        <dbReference type="Proteomes" id="UP000823616"/>
    </source>
</evidence>
<keyword evidence="3" id="KW-0808">Transferase</keyword>
<dbReference type="InterPro" id="IPR050640">
    <property type="entry name" value="Bact_2-comp_sensor_kinase"/>
</dbReference>
<accession>A0A9D9EKM8</accession>
<gene>
    <name evidence="8" type="ORF">IAA96_00675</name>
</gene>
<organism evidence="8 9">
    <name type="scientific">Candidatus Avitreponema avistercoris</name>
    <dbReference type="NCBI Taxonomy" id="2840705"/>
    <lineage>
        <taxon>Bacteria</taxon>
        <taxon>Pseudomonadati</taxon>
        <taxon>Spirochaetota</taxon>
        <taxon>Spirochaetia</taxon>
        <taxon>Spirochaetales</taxon>
        <taxon>Candidatus Avitreponema</taxon>
    </lineage>
</organism>
<dbReference type="AlphaFoldDB" id="A0A9D9EKM8"/>
<dbReference type="Gene3D" id="3.30.565.10">
    <property type="entry name" value="Histidine kinase-like ATPase, C-terminal domain"/>
    <property type="match status" value="1"/>
</dbReference>
<keyword evidence="2" id="KW-0597">Phosphoprotein</keyword>
<feature type="domain" description="HAMP" evidence="7">
    <location>
        <begin position="209"/>
        <end position="261"/>
    </location>
</feature>
<protein>
    <submittedName>
        <fullName evidence="8">Sensor histidine kinase</fullName>
    </submittedName>
</protein>
<comment type="caution">
    <text evidence="8">The sequence shown here is derived from an EMBL/GenBank/DDBJ whole genome shotgun (WGS) entry which is preliminary data.</text>
</comment>
<dbReference type="GO" id="GO:0000155">
    <property type="term" value="F:phosphorelay sensor kinase activity"/>
    <property type="evidence" value="ECO:0007669"/>
    <property type="project" value="InterPro"/>
</dbReference>
<evidence type="ECO:0000256" key="6">
    <source>
        <dbReference type="SAM" id="Phobius"/>
    </source>
</evidence>
<dbReference type="SUPFAM" id="SSF55874">
    <property type="entry name" value="ATPase domain of HSP90 chaperone/DNA topoisomerase II/histidine kinase"/>
    <property type="match status" value="1"/>
</dbReference>
<evidence type="ECO:0000256" key="2">
    <source>
        <dbReference type="ARBA" id="ARBA00022553"/>
    </source>
</evidence>
<feature type="transmembrane region" description="Helical" evidence="6">
    <location>
        <begin position="20"/>
        <end position="41"/>
    </location>
</feature>
<dbReference type="SUPFAM" id="SSF158472">
    <property type="entry name" value="HAMP domain-like"/>
    <property type="match status" value="1"/>
</dbReference>
<reference evidence="8" key="1">
    <citation type="submission" date="2020-10" db="EMBL/GenBank/DDBJ databases">
        <authorList>
            <person name="Gilroy R."/>
        </authorList>
    </citation>
    <scope>NUCLEOTIDE SEQUENCE</scope>
    <source>
        <strain evidence="8">B3-4054</strain>
    </source>
</reference>
<dbReference type="PANTHER" id="PTHR34220">
    <property type="entry name" value="SENSOR HISTIDINE KINASE YPDA"/>
    <property type="match status" value="1"/>
</dbReference>
<evidence type="ECO:0000256" key="1">
    <source>
        <dbReference type="ARBA" id="ARBA00004370"/>
    </source>
</evidence>
<dbReference type="SMART" id="SM00387">
    <property type="entry name" value="HATPase_c"/>
    <property type="match status" value="1"/>
</dbReference>
<dbReference type="InterPro" id="IPR003594">
    <property type="entry name" value="HATPase_dom"/>
</dbReference>
<proteinExistence type="predicted"/>
<dbReference type="Pfam" id="PF00672">
    <property type="entry name" value="HAMP"/>
    <property type="match status" value="1"/>
</dbReference>
<evidence type="ECO:0000259" key="7">
    <source>
        <dbReference type="PROSITE" id="PS50885"/>
    </source>
</evidence>
<reference evidence="8" key="2">
    <citation type="journal article" date="2021" name="PeerJ">
        <title>Extensive microbial diversity within the chicken gut microbiome revealed by metagenomics and culture.</title>
        <authorList>
            <person name="Gilroy R."/>
            <person name="Ravi A."/>
            <person name="Getino M."/>
            <person name="Pursley I."/>
            <person name="Horton D.L."/>
            <person name="Alikhan N.F."/>
            <person name="Baker D."/>
            <person name="Gharbi K."/>
            <person name="Hall N."/>
            <person name="Watson M."/>
            <person name="Adriaenssens E.M."/>
            <person name="Foster-Nyarko E."/>
            <person name="Jarju S."/>
            <person name="Secka A."/>
            <person name="Antonio M."/>
            <person name="Oren A."/>
            <person name="Chaudhuri R.R."/>
            <person name="La Ragione R."/>
            <person name="Hildebrand F."/>
            <person name="Pallen M.J."/>
        </authorList>
    </citation>
    <scope>NUCLEOTIDE SEQUENCE</scope>
    <source>
        <strain evidence="8">B3-4054</strain>
    </source>
</reference>
<dbReference type="Proteomes" id="UP000823616">
    <property type="component" value="Unassembled WGS sequence"/>
</dbReference>
<evidence type="ECO:0000313" key="8">
    <source>
        <dbReference type="EMBL" id="MBO8449607.1"/>
    </source>
</evidence>
<dbReference type="PROSITE" id="PS50885">
    <property type="entry name" value="HAMP"/>
    <property type="match status" value="1"/>
</dbReference>
<comment type="subcellular location">
    <subcellularLocation>
        <location evidence="1">Membrane</location>
    </subcellularLocation>
</comment>
<keyword evidence="6" id="KW-1133">Transmembrane helix</keyword>
<keyword evidence="5" id="KW-0175">Coiled coil</keyword>
<dbReference type="CDD" id="cd06225">
    <property type="entry name" value="HAMP"/>
    <property type="match status" value="1"/>
</dbReference>
<dbReference type="Pfam" id="PF02518">
    <property type="entry name" value="HATPase_c"/>
    <property type="match status" value="1"/>
</dbReference>